<comment type="subunit">
    <text evidence="6">Component of the oligosaccharyltransferase (OST) complex.</text>
</comment>
<dbReference type="Proteomes" id="UP000000598">
    <property type="component" value="Chromosome A"/>
</dbReference>
<reference evidence="7 8" key="1">
    <citation type="journal article" date="2004" name="Nature">
        <title>Genome evolution in yeasts.</title>
        <authorList>
            <consortium name="Genolevures"/>
            <person name="Dujon B."/>
            <person name="Sherman D."/>
            <person name="Fischer G."/>
            <person name="Durrens P."/>
            <person name="Casaregola S."/>
            <person name="Lafontaine I."/>
            <person name="de Montigny J."/>
            <person name="Marck C."/>
            <person name="Neuveglise C."/>
            <person name="Talla E."/>
            <person name="Goffard N."/>
            <person name="Frangeul L."/>
            <person name="Aigle M."/>
            <person name="Anthouard V."/>
            <person name="Babour A."/>
            <person name="Barbe V."/>
            <person name="Barnay S."/>
            <person name="Blanchin S."/>
            <person name="Beckerich J.M."/>
            <person name="Beyne E."/>
            <person name="Bleykasten C."/>
            <person name="Boisrame A."/>
            <person name="Boyer J."/>
            <person name="Cattolico L."/>
            <person name="Confanioleri F."/>
            <person name="de Daruvar A."/>
            <person name="Despons L."/>
            <person name="Fabre E."/>
            <person name="Fairhead C."/>
            <person name="Ferry-Dumazet H."/>
            <person name="Groppi A."/>
            <person name="Hantraye F."/>
            <person name="Hennequin C."/>
            <person name="Jauniaux N."/>
            <person name="Joyet P."/>
            <person name="Kachouri R."/>
            <person name="Kerrest A."/>
            <person name="Koszul R."/>
            <person name="Lemaire M."/>
            <person name="Lesur I."/>
            <person name="Ma L."/>
            <person name="Muller H."/>
            <person name="Nicaud J.M."/>
            <person name="Nikolski M."/>
            <person name="Oztas S."/>
            <person name="Ozier-Kalogeropoulos O."/>
            <person name="Pellenz S."/>
            <person name="Potier S."/>
            <person name="Richard G.F."/>
            <person name="Straub M.L."/>
            <person name="Suleau A."/>
            <person name="Swennene D."/>
            <person name="Tekaia F."/>
            <person name="Wesolowski-Louvel M."/>
            <person name="Westhof E."/>
            <person name="Wirth B."/>
            <person name="Zeniou-Meyer M."/>
            <person name="Zivanovic I."/>
            <person name="Bolotin-Fukuhara M."/>
            <person name="Thierry A."/>
            <person name="Bouchier C."/>
            <person name="Caudron B."/>
            <person name="Scarpelli C."/>
            <person name="Gaillardin C."/>
            <person name="Weissenbach J."/>
            <person name="Wincker P."/>
            <person name="Souciet J.L."/>
        </authorList>
    </citation>
    <scope>NUCLEOTIDE SEQUENCE [LARGE SCALE GENOMIC DNA]</scope>
    <source>
        <strain evidence="8">ATCC 8585 / CBS 2359 / DSM 70799 / NBRC 1267 / NRRL Y-1140 / WM37</strain>
    </source>
</reference>
<dbReference type="eggNOG" id="ENOG502SD2H">
    <property type="taxonomic scope" value="Eukaryota"/>
</dbReference>
<dbReference type="STRING" id="284590.Q6CYD5"/>
<evidence type="ECO:0000256" key="5">
    <source>
        <dbReference type="ARBA" id="ARBA00023136"/>
    </source>
</evidence>
<evidence type="ECO:0000313" key="7">
    <source>
        <dbReference type="EMBL" id="CAH02642.2"/>
    </source>
</evidence>
<gene>
    <name evidence="7" type="ORF">KLLA0_A01287g</name>
</gene>
<dbReference type="GO" id="GO:0006487">
    <property type="term" value="P:protein N-linked glycosylation"/>
    <property type="evidence" value="ECO:0007669"/>
    <property type="project" value="UniProtKB-UniRule"/>
</dbReference>
<keyword evidence="5 6" id="KW-0472">Membrane</keyword>
<evidence type="ECO:0000256" key="3">
    <source>
        <dbReference type="ARBA" id="ARBA00022692"/>
    </source>
</evidence>
<dbReference type="EMBL" id="CR382121">
    <property type="protein sequence ID" value="CAH02642.2"/>
    <property type="molecule type" value="Genomic_DNA"/>
</dbReference>
<dbReference type="HOGENOM" id="CLU_183917_0_0_1"/>
<organism evidence="7 8">
    <name type="scientific">Kluyveromyces lactis (strain ATCC 8585 / CBS 2359 / DSM 70799 / NBRC 1267 / NRRL Y-1140 / WM37)</name>
    <name type="common">Yeast</name>
    <name type="synonym">Candida sphaerica</name>
    <dbReference type="NCBI Taxonomy" id="284590"/>
    <lineage>
        <taxon>Eukaryota</taxon>
        <taxon>Fungi</taxon>
        <taxon>Dikarya</taxon>
        <taxon>Ascomycota</taxon>
        <taxon>Saccharomycotina</taxon>
        <taxon>Saccharomycetes</taxon>
        <taxon>Saccharomycetales</taxon>
        <taxon>Saccharomycetaceae</taxon>
        <taxon>Kluyveromyces</taxon>
    </lineage>
</organism>
<dbReference type="KEGG" id="kla:KLLA0_A01287g"/>
<evidence type="ECO:0000256" key="4">
    <source>
        <dbReference type="ARBA" id="ARBA00022989"/>
    </source>
</evidence>
<keyword evidence="3 6" id="KW-0812">Transmembrane</keyword>
<sequence>MSYETLFKLHKSSAQFQSLVPLEKQPYFAAISLLLAIAFISPLLLSSALPEEYEEKNKVKPFSVYELLKVIMLGGIGSLFFGISIVFLTNSFGVYV</sequence>
<evidence type="ECO:0000313" key="8">
    <source>
        <dbReference type="Proteomes" id="UP000000598"/>
    </source>
</evidence>
<evidence type="ECO:0000256" key="1">
    <source>
        <dbReference type="ARBA" id="ARBA00004141"/>
    </source>
</evidence>
<comment type="subcellular location">
    <subcellularLocation>
        <location evidence="1 6">Membrane</location>
        <topology evidence="1 6">Multi-pass membrane protein</topology>
    </subcellularLocation>
</comment>
<feature type="transmembrane region" description="Helical" evidence="6">
    <location>
        <begin position="27"/>
        <end position="49"/>
    </location>
</feature>
<dbReference type="Pfam" id="PF05251">
    <property type="entry name" value="Ost5"/>
    <property type="match status" value="1"/>
</dbReference>
<keyword evidence="8" id="KW-1185">Reference proteome</keyword>
<dbReference type="InParanoid" id="Q6CYD5"/>
<feature type="transmembrane region" description="Helical" evidence="6">
    <location>
        <begin position="70"/>
        <end position="95"/>
    </location>
</feature>
<comment type="similarity">
    <text evidence="2 6">Belongs to the OST5 family.</text>
</comment>
<protein>
    <recommendedName>
        <fullName evidence="6">Dolichyl-diphosphooligosaccharide-protein glycosyltransferase subunit OST5</fullName>
    </recommendedName>
</protein>
<name>Q6CYD5_KLULA</name>
<dbReference type="InterPro" id="IPR007915">
    <property type="entry name" value="TMEM258/Ost5"/>
</dbReference>
<accession>Q6CYD5</accession>
<dbReference type="FunCoup" id="Q6CYD5">
    <property type="interactions" value="126"/>
</dbReference>
<dbReference type="AlphaFoldDB" id="Q6CYD5"/>
<comment type="function">
    <text evidence="6">Subunit of the oligosaccharyl transferase (OST) complex that catalyzes the initial transfer of a defined glycan (Glc(3)Man(9)GlcNAc(2) in eukaryotes) from the lipid carrier dolichol-pyrophosphate to an asparagine residue within an Asn-X-Ser/Thr consensus motif in nascent polypeptide chains, the first step in protein N-glycosylation. N-glycosylation occurs cotranslationally and the complex associates with the Sec61 complex at the channel-forming translocon complex that mediates protein translocation across the endoplasmic reticulum (ER). All subunits are required for a maximal enzyme activity.</text>
</comment>
<proteinExistence type="inferred from homology"/>
<dbReference type="PaxDb" id="284590-Q6CYD5"/>
<keyword evidence="4 6" id="KW-1133">Transmembrane helix</keyword>
<dbReference type="GO" id="GO:0008250">
    <property type="term" value="C:oligosaccharyltransferase complex"/>
    <property type="evidence" value="ECO:0007669"/>
    <property type="project" value="UniProtKB-UniRule"/>
</dbReference>
<evidence type="ECO:0000256" key="6">
    <source>
        <dbReference type="RuleBase" id="RU367008"/>
    </source>
</evidence>
<evidence type="ECO:0000256" key="2">
    <source>
        <dbReference type="ARBA" id="ARBA00009825"/>
    </source>
</evidence>